<sequence length="28" mass="3210">MGWSWTEVSGAESWVMPMICCQFVPDMT</sequence>
<gene>
    <name evidence="1" type="ORF">HNQ08_002525</name>
</gene>
<dbReference type="AlphaFoldDB" id="A0A7W8JUC7"/>
<evidence type="ECO:0000313" key="2">
    <source>
        <dbReference type="Proteomes" id="UP000552709"/>
    </source>
</evidence>
<evidence type="ECO:0000313" key="1">
    <source>
        <dbReference type="EMBL" id="MBB5363427.1"/>
    </source>
</evidence>
<dbReference type="Proteomes" id="UP000552709">
    <property type="component" value="Unassembled WGS sequence"/>
</dbReference>
<comment type="caution">
    <text evidence="1">The sequence shown here is derived from an EMBL/GenBank/DDBJ whole genome shotgun (WGS) entry which is preliminary data.</text>
</comment>
<protein>
    <submittedName>
        <fullName evidence="1">Uncharacterized protein</fullName>
    </submittedName>
</protein>
<reference evidence="1 2" key="1">
    <citation type="submission" date="2020-08" db="EMBL/GenBank/DDBJ databases">
        <title>Genomic Encyclopedia of Type Strains, Phase IV (KMG-IV): sequencing the most valuable type-strain genomes for metagenomic binning, comparative biology and taxonomic classification.</title>
        <authorList>
            <person name="Goeker M."/>
        </authorList>
    </citation>
    <scope>NUCLEOTIDE SEQUENCE [LARGE SCALE GENOMIC DNA]</scope>
    <source>
        <strain evidence="1 2">DSM 27939</strain>
    </source>
</reference>
<keyword evidence="2" id="KW-1185">Reference proteome</keyword>
<accession>A0A7W8JUC7</accession>
<name>A0A7W8JUC7_9DEIO</name>
<organism evidence="1 2">
    <name type="scientific">Deinococcus humi</name>
    <dbReference type="NCBI Taxonomy" id="662880"/>
    <lineage>
        <taxon>Bacteria</taxon>
        <taxon>Thermotogati</taxon>
        <taxon>Deinococcota</taxon>
        <taxon>Deinococci</taxon>
        <taxon>Deinococcales</taxon>
        <taxon>Deinococcaceae</taxon>
        <taxon>Deinococcus</taxon>
    </lineage>
</organism>
<proteinExistence type="predicted"/>
<dbReference type="EMBL" id="JACHFL010000005">
    <property type="protein sequence ID" value="MBB5363427.1"/>
    <property type="molecule type" value="Genomic_DNA"/>
</dbReference>